<keyword evidence="1" id="KW-0472">Membrane</keyword>
<feature type="transmembrane region" description="Helical" evidence="1">
    <location>
        <begin position="150"/>
        <end position="169"/>
    </location>
</feature>
<feature type="transmembrane region" description="Helical" evidence="1">
    <location>
        <begin position="200"/>
        <end position="226"/>
    </location>
</feature>
<gene>
    <name evidence="2" type="ORF">NEQG_02163</name>
</gene>
<organism evidence="2 3">
    <name type="scientific">Nematocida parisii (strain ERTm3)</name>
    <name type="common">Nematode killer fungus</name>
    <dbReference type="NCBI Taxonomy" id="935791"/>
    <lineage>
        <taxon>Eukaryota</taxon>
        <taxon>Fungi</taxon>
        <taxon>Fungi incertae sedis</taxon>
        <taxon>Microsporidia</taxon>
        <taxon>Nematocida</taxon>
    </lineage>
</organism>
<proteinExistence type="predicted"/>
<dbReference type="VEuPathDB" id="MicrosporidiaDB:NEQG_02163"/>
<protein>
    <submittedName>
        <fullName evidence="2">Uncharacterized protein</fullName>
    </submittedName>
</protein>
<name>I3EEG9_NEMP3</name>
<dbReference type="EMBL" id="GL870881">
    <property type="protein sequence ID" value="EIJ87616.1"/>
    <property type="molecule type" value="Genomic_DNA"/>
</dbReference>
<sequence>MQDSSEREASSKLTYIQQGQKNHIRKLYLAIEASRFMWTDVFRIIRNITYLNCLLFSCQFVLNSALESISLAEKNRCIIQKISTYYFIVIQIGLMKDIMLLSINKLFNHREARRTAKLIVAVVYFFVFILLYFIPTILLEYSTDLSRNSIVLFLGIYAFSGIMLYHFLIKEIISIFIQKTLYTRIKIEFTQKAVENICNVVYSVALVLICAAIFLYIGWLILFQIIKAYCVY</sequence>
<dbReference type="Proteomes" id="UP000002872">
    <property type="component" value="Unassembled WGS sequence"/>
</dbReference>
<dbReference type="InParanoid" id="I3EEG9"/>
<dbReference type="AlphaFoldDB" id="I3EEG9"/>
<dbReference type="OrthoDB" id="10317754at2759"/>
<keyword evidence="1" id="KW-0812">Transmembrane</keyword>
<feature type="transmembrane region" description="Helical" evidence="1">
    <location>
        <begin position="115"/>
        <end position="138"/>
    </location>
</feature>
<dbReference type="HOGENOM" id="CLU_1195162_0_0_1"/>
<reference evidence="2" key="1">
    <citation type="submission" date="2011-01" db="EMBL/GenBank/DDBJ databases">
        <title>The Genome Sequence of Nematocida parisii strain ERTm3.</title>
        <authorList>
            <consortium name="The Broad Institute Genome Sequencing Platform"/>
            <consortium name="The Broad Institute Genome Sequencing Center for Infectious Disease"/>
            <person name="Cuomo C."/>
            <person name="Troemel E."/>
            <person name="Young S.K."/>
            <person name="Zeng Q."/>
            <person name="Gargeya S."/>
            <person name="Fitzgerald M."/>
            <person name="Haas B."/>
            <person name="Abouelleil A."/>
            <person name="Alvarado L."/>
            <person name="Arachchi H.M."/>
            <person name="Berlin A."/>
            <person name="Chapman S.B."/>
            <person name="Gearin G."/>
            <person name="Goldberg J."/>
            <person name="Griggs A."/>
            <person name="Gujja S."/>
            <person name="Hansen M."/>
            <person name="Heiman D."/>
            <person name="Howarth C."/>
            <person name="Larimer J."/>
            <person name="Lui A."/>
            <person name="MacDonald P.J.P."/>
            <person name="McCowen C."/>
            <person name="Montmayeur A."/>
            <person name="Murphy C."/>
            <person name="Neiman D."/>
            <person name="Pearson M."/>
            <person name="Priest M."/>
            <person name="Roberts A."/>
            <person name="Saif S."/>
            <person name="Shea T."/>
            <person name="Sisk P."/>
            <person name="Stolte C."/>
            <person name="Sykes S."/>
            <person name="Wortman J."/>
            <person name="Nusbaum C."/>
            <person name="Birren B."/>
        </authorList>
    </citation>
    <scope>NUCLEOTIDE SEQUENCE</scope>
    <source>
        <strain evidence="2">ERTm3</strain>
    </source>
</reference>
<keyword evidence="1" id="KW-1133">Transmembrane helix</keyword>
<evidence type="ECO:0000313" key="3">
    <source>
        <dbReference type="Proteomes" id="UP000002872"/>
    </source>
</evidence>
<accession>I3EEG9</accession>
<evidence type="ECO:0000256" key="1">
    <source>
        <dbReference type="SAM" id="Phobius"/>
    </source>
</evidence>
<keyword evidence="3" id="KW-1185">Reference proteome</keyword>
<evidence type="ECO:0000313" key="2">
    <source>
        <dbReference type="EMBL" id="EIJ87616.1"/>
    </source>
</evidence>